<dbReference type="InterPro" id="IPR050057">
    <property type="entry name" value="Prokaryotic/Mito_RF"/>
</dbReference>
<dbReference type="HAMAP" id="MF_00093">
    <property type="entry name" value="Rel_fac_1"/>
    <property type="match status" value="1"/>
</dbReference>
<feature type="modified residue" description="N5-methylglutamine" evidence="5">
    <location>
        <position position="238"/>
    </location>
</feature>
<sequence>MVPEDIAGYIENLHGRFAELEAALADPAIYARGAECRRVSQEHRKLETLFRKFDDWRKALAGLADNREMLTAETDAELRELIAADIADLEERAQKLEADIQISLLPPDPNDAKNIIVGIKPAAGGDEAALFAGELFRAYMKFAEKKGWRIEVLDQTDTELGGIKDVSFSLSGDEVYSLMKYESGVHRVQRVPATEAGGRIHTSTVTVAVMPEAEEVELDIRPEDLRFDVFRSSGPGGQCVNTTDSAVRVTHIPTGIAVASQQEKSQHRNKEIALRILYARLLEHKQQEEADKQAADKRSQVGTGDRSERIRTYNFPQNRVTDHRFNVNTFDLPKLMEGELDLILDQILMIACERRLDQLRQA</sequence>
<organism evidence="9 10">
    <name type="scientific">Victivallis vadensis</name>
    <dbReference type="NCBI Taxonomy" id="172901"/>
    <lineage>
        <taxon>Bacteria</taxon>
        <taxon>Pseudomonadati</taxon>
        <taxon>Lentisphaerota</taxon>
        <taxon>Lentisphaeria</taxon>
        <taxon>Victivallales</taxon>
        <taxon>Victivallaceae</taxon>
        <taxon>Victivallis</taxon>
    </lineage>
</organism>
<dbReference type="Gene3D" id="3.30.70.1660">
    <property type="match status" value="1"/>
</dbReference>
<name>A0A848B044_9BACT</name>
<proteinExistence type="inferred from homology"/>
<evidence type="ECO:0000256" key="5">
    <source>
        <dbReference type="HAMAP-Rule" id="MF_00093"/>
    </source>
</evidence>
<evidence type="ECO:0000313" key="9">
    <source>
        <dbReference type="EMBL" id="NMD86512.1"/>
    </source>
</evidence>
<dbReference type="SMART" id="SM00937">
    <property type="entry name" value="PCRF"/>
    <property type="match status" value="1"/>
</dbReference>
<feature type="domain" description="Prokaryotic-type class I peptide chain release factors" evidence="8">
    <location>
        <begin position="231"/>
        <end position="247"/>
    </location>
</feature>
<evidence type="ECO:0000256" key="2">
    <source>
        <dbReference type="ARBA" id="ARBA00010835"/>
    </source>
</evidence>
<dbReference type="PANTHER" id="PTHR43804">
    <property type="entry name" value="LD18447P"/>
    <property type="match status" value="1"/>
</dbReference>
<dbReference type="Pfam" id="PF00472">
    <property type="entry name" value="RF-1"/>
    <property type="match status" value="1"/>
</dbReference>
<dbReference type="GO" id="GO:0016149">
    <property type="term" value="F:translation release factor activity, codon specific"/>
    <property type="evidence" value="ECO:0007669"/>
    <property type="project" value="UniProtKB-UniRule"/>
</dbReference>
<dbReference type="NCBIfam" id="NF001859">
    <property type="entry name" value="PRK00591.1"/>
    <property type="match status" value="1"/>
</dbReference>
<feature type="region of interest" description="Disordered" evidence="7">
    <location>
        <begin position="288"/>
        <end position="315"/>
    </location>
</feature>
<dbReference type="AlphaFoldDB" id="A0A848B044"/>
<evidence type="ECO:0000313" key="10">
    <source>
        <dbReference type="Proteomes" id="UP000576225"/>
    </source>
</evidence>
<dbReference type="Pfam" id="PF03462">
    <property type="entry name" value="PCRF"/>
    <property type="match status" value="1"/>
</dbReference>
<dbReference type="SUPFAM" id="SSF75620">
    <property type="entry name" value="Release factor"/>
    <property type="match status" value="1"/>
</dbReference>
<dbReference type="InterPro" id="IPR004373">
    <property type="entry name" value="RF-1"/>
</dbReference>
<dbReference type="PANTHER" id="PTHR43804:SF7">
    <property type="entry name" value="LD18447P"/>
    <property type="match status" value="1"/>
</dbReference>
<feature type="compositionally biased region" description="Basic and acidic residues" evidence="7">
    <location>
        <begin position="288"/>
        <end position="311"/>
    </location>
</feature>
<keyword evidence="4 5" id="KW-0648">Protein biosynthesis</keyword>
<keyword evidence="5" id="KW-0963">Cytoplasm</keyword>
<comment type="similarity">
    <text evidence="2 5">Belongs to the prokaryotic/mitochondrial release factor family.</text>
</comment>
<evidence type="ECO:0000256" key="1">
    <source>
        <dbReference type="ARBA" id="ARBA00002986"/>
    </source>
</evidence>
<evidence type="ECO:0000256" key="3">
    <source>
        <dbReference type="ARBA" id="ARBA00022481"/>
    </source>
</evidence>
<evidence type="ECO:0000259" key="8">
    <source>
        <dbReference type="PROSITE" id="PS00745"/>
    </source>
</evidence>
<dbReference type="InterPro" id="IPR000352">
    <property type="entry name" value="Pep_chain_release_fac_I"/>
</dbReference>
<dbReference type="InterPro" id="IPR045853">
    <property type="entry name" value="Pep_chain_release_fac_I_sf"/>
</dbReference>
<evidence type="ECO:0000256" key="6">
    <source>
        <dbReference type="NCBIfam" id="TIGR00019"/>
    </source>
</evidence>
<comment type="caution">
    <text evidence="9">The sequence shown here is derived from an EMBL/GenBank/DDBJ whole genome shotgun (WGS) entry which is preliminary data.</text>
</comment>
<protein>
    <recommendedName>
        <fullName evidence="5 6">Peptide chain release factor 1</fullName>
        <shortName evidence="5">RF-1</shortName>
    </recommendedName>
</protein>
<dbReference type="Gene3D" id="6.10.140.1950">
    <property type="match status" value="1"/>
</dbReference>
<gene>
    <name evidence="5 9" type="primary">prfA</name>
    <name evidence="9" type="ORF">HF882_07955</name>
</gene>
<dbReference type="FunFam" id="3.30.70.1660:FF:000002">
    <property type="entry name" value="Peptide chain release factor 1"/>
    <property type="match status" value="1"/>
</dbReference>
<comment type="PTM">
    <text evidence="5">Methylated by PrmC. Methylation increases the termination efficiency of RF1.</text>
</comment>
<dbReference type="NCBIfam" id="TIGR00019">
    <property type="entry name" value="prfA"/>
    <property type="match status" value="1"/>
</dbReference>
<evidence type="ECO:0000256" key="4">
    <source>
        <dbReference type="ARBA" id="ARBA00022917"/>
    </source>
</evidence>
<dbReference type="PROSITE" id="PS00745">
    <property type="entry name" value="RF_PROK_I"/>
    <property type="match status" value="1"/>
</dbReference>
<keyword evidence="3 5" id="KW-0488">Methylation</keyword>
<comment type="function">
    <text evidence="1 5">Peptide chain release factor 1 directs the termination of translation in response to the peptide chain termination codons UAG and UAA.</text>
</comment>
<dbReference type="InterPro" id="IPR005139">
    <property type="entry name" value="PCRF"/>
</dbReference>
<evidence type="ECO:0000256" key="7">
    <source>
        <dbReference type="SAM" id="MobiDB-lite"/>
    </source>
</evidence>
<dbReference type="Proteomes" id="UP000576225">
    <property type="component" value="Unassembled WGS sequence"/>
</dbReference>
<dbReference type="Gene3D" id="3.30.160.20">
    <property type="match status" value="1"/>
</dbReference>
<reference evidence="9 10" key="1">
    <citation type="submission" date="2020-04" db="EMBL/GenBank/DDBJ databases">
        <authorList>
            <person name="Hitch T.C.A."/>
            <person name="Wylensek D."/>
            <person name="Clavel T."/>
        </authorList>
    </citation>
    <scope>NUCLEOTIDE SEQUENCE [LARGE SCALE GENOMIC DNA]</scope>
    <source>
        <strain evidence="9 10">COR2-253-APC-1A</strain>
    </source>
</reference>
<dbReference type="EMBL" id="JABAEW010000012">
    <property type="protein sequence ID" value="NMD86512.1"/>
    <property type="molecule type" value="Genomic_DNA"/>
</dbReference>
<dbReference type="RefSeq" id="WP_168962207.1">
    <property type="nucleotide sequence ID" value="NZ_JABAEW010000012.1"/>
</dbReference>
<dbReference type="GO" id="GO:0005737">
    <property type="term" value="C:cytoplasm"/>
    <property type="evidence" value="ECO:0007669"/>
    <property type="project" value="UniProtKB-SubCell"/>
</dbReference>
<dbReference type="FunFam" id="3.30.160.20:FF:000004">
    <property type="entry name" value="Peptide chain release factor 1"/>
    <property type="match status" value="1"/>
</dbReference>
<comment type="subcellular location">
    <subcellularLocation>
        <location evidence="5">Cytoplasm</location>
    </subcellularLocation>
</comment>
<accession>A0A848B044</accession>